<sequence>MICCPNLKRNLTFRIIFLLLISLVIVYNLNFLINIDQFLNSSQKHLISCYFEEKHDNSLPELNPKEVTKNSIFFVETSCNHKNGISLSLRQGCAIESAANLNPNLNIFVLFVAPSYINNESDIINRFKMYKNVNLRYINFVNYSHNTPLQDFVASNTISTSQWPVSHTSDLLRFLTLWKFGGTYLDLDVVLMKSLEGLSNFASIESNTSVASLVLNFDVDEIGRAVANTSINDFASNYCNNDWGYNGPGVITRTLEKICETNLVTDMNKQKCKGFTVLGTEAFCPISWTDWQLYFNPNTSDEVMVKLKDSIGIHVWNLHSKHTVINIGSKQPYGLVAKKYCPINFSLAKYVF</sequence>
<dbReference type="GO" id="GO:0000139">
    <property type="term" value="C:Golgi membrane"/>
    <property type="evidence" value="ECO:0007669"/>
    <property type="project" value="UniProtKB-SubCell"/>
</dbReference>
<dbReference type="EMBL" id="GFXV01005704">
    <property type="protein sequence ID" value="MBW17509.1"/>
    <property type="molecule type" value="Transcribed_RNA"/>
</dbReference>
<dbReference type="GO" id="GO:0035248">
    <property type="term" value="F:alpha-1,4-N-acetylgalactosaminyltransferase activity"/>
    <property type="evidence" value="ECO:0007669"/>
    <property type="project" value="TreeGrafter"/>
</dbReference>
<dbReference type="OrthoDB" id="409543at2759"/>
<keyword evidence="4 9" id="KW-0808">Transferase</keyword>
<gene>
    <name evidence="9" type="primary">A4galt_1</name>
</gene>
<keyword evidence="7" id="KW-1133">Transmembrane helix</keyword>
<dbReference type="SUPFAM" id="SSF53448">
    <property type="entry name" value="Nucleotide-diphospho-sugar transferases"/>
    <property type="match status" value="1"/>
</dbReference>
<evidence type="ECO:0000259" key="8">
    <source>
        <dbReference type="Pfam" id="PF04572"/>
    </source>
</evidence>
<evidence type="ECO:0000256" key="4">
    <source>
        <dbReference type="ARBA" id="ARBA00022679"/>
    </source>
</evidence>
<evidence type="ECO:0000256" key="5">
    <source>
        <dbReference type="ARBA" id="ARBA00023034"/>
    </source>
</evidence>
<organism evidence="9">
    <name type="scientific">Melanaphis sacchari</name>
    <dbReference type="NCBI Taxonomy" id="742174"/>
    <lineage>
        <taxon>Eukaryota</taxon>
        <taxon>Metazoa</taxon>
        <taxon>Ecdysozoa</taxon>
        <taxon>Arthropoda</taxon>
        <taxon>Hexapoda</taxon>
        <taxon>Insecta</taxon>
        <taxon>Pterygota</taxon>
        <taxon>Neoptera</taxon>
        <taxon>Paraneoptera</taxon>
        <taxon>Hemiptera</taxon>
        <taxon>Sternorrhyncha</taxon>
        <taxon>Aphidomorpha</taxon>
        <taxon>Aphidoidea</taxon>
        <taxon>Aphididae</taxon>
        <taxon>Aphidini</taxon>
        <taxon>Melanaphis</taxon>
    </lineage>
</organism>
<evidence type="ECO:0000256" key="3">
    <source>
        <dbReference type="ARBA" id="ARBA00022676"/>
    </source>
</evidence>
<keyword evidence="5" id="KW-0333">Golgi apparatus</keyword>
<dbReference type="PANTHER" id="PTHR12042">
    <property type="entry name" value="LACTOSYLCERAMIDE 4-ALPHA-GALACTOSYLTRANSFERASE ALPHA- 1,4-GALACTOSYLTRANSFERASE"/>
    <property type="match status" value="1"/>
</dbReference>
<protein>
    <submittedName>
        <fullName evidence="9">Lactosylceramide 4-alpha-galactosyltransferase</fullName>
    </submittedName>
</protein>
<reference evidence="9" key="1">
    <citation type="submission" date="2017-10" db="EMBL/GenBank/DDBJ databases">
        <title>Transcriptome Assembly of Sugarcane Aphid Adults.</title>
        <authorList>
            <person name="Scully E.D."/>
            <person name="Palmer N.A."/>
            <person name="Geib S.M."/>
            <person name="Sarath G."/>
            <person name="Sattler S.E."/>
        </authorList>
    </citation>
    <scope>NUCLEOTIDE SEQUENCE</scope>
    <source>
        <tissue evidence="9">Whole body</tissue>
    </source>
</reference>
<dbReference type="Gene3D" id="3.90.550.20">
    <property type="match status" value="1"/>
</dbReference>
<dbReference type="InterPro" id="IPR051981">
    <property type="entry name" value="Glycosyltransf_32"/>
</dbReference>
<dbReference type="PANTHER" id="PTHR12042:SF21">
    <property type="entry name" value="ALPHA1,4-GALACTOSYLTRANSFERASE 1-RELATED"/>
    <property type="match status" value="1"/>
</dbReference>
<dbReference type="InterPro" id="IPR029044">
    <property type="entry name" value="Nucleotide-diphossugar_trans"/>
</dbReference>
<feature type="domain" description="Alpha 1,4-glycosyltransferase" evidence="8">
    <location>
        <begin position="222"/>
        <end position="346"/>
    </location>
</feature>
<dbReference type="InterPro" id="IPR007577">
    <property type="entry name" value="GlycoTrfase_DXD_sugar-bd_CS"/>
</dbReference>
<keyword evidence="7" id="KW-0812">Transmembrane</keyword>
<dbReference type="Pfam" id="PF04572">
    <property type="entry name" value="Gb3_synth"/>
    <property type="match status" value="1"/>
</dbReference>
<dbReference type="GO" id="GO:0006688">
    <property type="term" value="P:glycosphingolipid biosynthetic process"/>
    <property type="evidence" value="ECO:0007669"/>
    <property type="project" value="TreeGrafter"/>
</dbReference>
<feature type="transmembrane region" description="Helical" evidence="7">
    <location>
        <begin position="12"/>
        <end position="33"/>
    </location>
</feature>
<keyword evidence="6 7" id="KW-0472">Membrane</keyword>
<dbReference type="Pfam" id="PF04488">
    <property type="entry name" value="Gly_transf_sug"/>
    <property type="match status" value="1"/>
</dbReference>
<dbReference type="InterPro" id="IPR007652">
    <property type="entry name" value="A1-4-GlycosylTfrase_dom"/>
</dbReference>
<evidence type="ECO:0000256" key="6">
    <source>
        <dbReference type="ARBA" id="ARBA00023136"/>
    </source>
</evidence>
<name>A0A2H8TU84_9HEMI</name>
<comment type="subcellular location">
    <subcellularLocation>
        <location evidence="1">Golgi apparatus membrane</location>
        <topology evidence="1">Single-pass type II membrane protein</topology>
    </subcellularLocation>
</comment>
<evidence type="ECO:0000256" key="2">
    <source>
        <dbReference type="ARBA" id="ARBA00009003"/>
    </source>
</evidence>
<evidence type="ECO:0000256" key="7">
    <source>
        <dbReference type="SAM" id="Phobius"/>
    </source>
</evidence>
<accession>A0A2H8TU84</accession>
<evidence type="ECO:0000256" key="1">
    <source>
        <dbReference type="ARBA" id="ARBA00004323"/>
    </source>
</evidence>
<dbReference type="AlphaFoldDB" id="A0A2H8TU84"/>
<proteinExistence type="inferred from homology"/>
<comment type="similarity">
    <text evidence="2">Belongs to the glycosyltransferase 32 family.</text>
</comment>
<evidence type="ECO:0000313" key="9">
    <source>
        <dbReference type="EMBL" id="MBW17509.1"/>
    </source>
</evidence>
<keyword evidence="3 9" id="KW-0328">Glycosyltransferase</keyword>